<dbReference type="AlphaFoldDB" id="A0A8C1DCW6"/>
<dbReference type="GO" id="GO:0008157">
    <property type="term" value="F:protein phosphatase 1 binding"/>
    <property type="evidence" value="ECO:0007669"/>
    <property type="project" value="TreeGrafter"/>
</dbReference>
<feature type="compositionally biased region" description="Low complexity" evidence="1">
    <location>
        <begin position="545"/>
        <end position="558"/>
    </location>
</feature>
<feature type="compositionally biased region" description="Basic and acidic residues" evidence="1">
    <location>
        <begin position="488"/>
        <end position="506"/>
    </location>
</feature>
<proteinExistence type="predicted"/>
<evidence type="ECO:0000313" key="4">
    <source>
        <dbReference type="Ensembl" id="ENSCCRP00000060135.2"/>
    </source>
</evidence>
<dbReference type="InterPro" id="IPR050782">
    <property type="entry name" value="PP1_regulatory_subunit_3"/>
</dbReference>
<dbReference type="Proteomes" id="UP001108240">
    <property type="component" value="Unplaced"/>
</dbReference>
<dbReference type="Gene3D" id="2.60.40.2440">
    <property type="entry name" value="Carbohydrate binding type-21 domain"/>
    <property type="match status" value="1"/>
</dbReference>
<feature type="compositionally biased region" description="Basic and acidic residues" evidence="1">
    <location>
        <begin position="35"/>
        <end position="54"/>
    </location>
</feature>
<reference evidence="4" key="2">
    <citation type="submission" date="2025-09" db="UniProtKB">
        <authorList>
            <consortium name="Ensembl"/>
        </authorList>
    </citation>
    <scope>IDENTIFICATION</scope>
</reference>
<organism evidence="4 5">
    <name type="scientific">Cyprinus carpio carpio</name>
    <dbReference type="NCBI Taxonomy" id="630221"/>
    <lineage>
        <taxon>Eukaryota</taxon>
        <taxon>Metazoa</taxon>
        <taxon>Chordata</taxon>
        <taxon>Craniata</taxon>
        <taxon>Vertebrata</taxon>
        <taxon>Euteleostomi</taxon>
        <taxon>Actinopterygii</taxon>
        <taxon>Neopterygii</taxon>
        <taxon>Teleostei</taxon>
        <taxon>Ostariophysi</taxon>
        <taxon>Cypriniformes</taxon>
        <taxon>Cyprinidae</taxon>
        <taxon>Cyprininae</taxon>
        <taxon>Cyprinus</taxon>
    </lineage>
</organism>
<dbReference type="GO" id="GO:0005979">
    <property type="term" value="P:regulation of glycogen biosynthetic process"/>
    <property type="evidence" value="ECO:0007669"/>
    <property type="project" value="TreeGrafter"/>
</dbReference>
<feature type="region of interest" description="Disordered" evidence="1">
    <location>
        <begin position="488"/>
        <end position="624"/>
    </location>
</feature>
<feature type="domain" description="CBM21" evidence="3">
    <location>
        <begin position="116"/>
        <end position="226"/>
    </location>
</feature>
<feature type="compositionally biased region" description="Basic and acidic residues" evidence="1">
    <location>
        <begin position="651"/>
        <end position="695"/>
    </location>
</feature>
<reference evidence="4" key="1">
    <citation type="submission" date="2025-08" db="UniProtKB">
        <authorList>
            <consortium name="Ensembl"/>
        </authorList>
    </citation>
    <scope>IDENTIFICATION</scope>
</reference>
<keyword evidence="2" id="KW-1133">Transmembrane helix</keyword>
<keyword evidence="2" id="KW-0472">Membrane</keyword>
<dbReference type="GeneTree" id="ENSGT00940000157682"/>
<sequence>MSGEELVLSMVCCNLEPPIYSDWTMKNNKENVKLEKPVDRALEGSSGDESKEVEPEPPPVALRRKVSFADAFGLDLVSVKEYDNRNSSRLDAAGRESEEYYISCLFIVPVLHQDMEVRLQQQKLELERIELLPGSTTIRGIVRVLNLCFHKAVYIRVTLDGWQSHFDLLAEYMPGSSDGETDCFSFHLVLTPPFQVEGLRVEFCLRYESAVGTFWANNGGTNYIVFCHQRRRSDLKEKESEKEKLLEESNQKGIRSCLKTIRSRCSDVDPRCAATCLQTEECTWINVTWKRRNCKKTYSEATPAEASGEISEQVTPKAGHTWENKTEKEAGINSCKSLKDCCKSLVDRRRKRQAARLARVQDYFTQKAMETQLGCNSYTDESTTSIPKLSIPSRTDLPVVHSQQGCNMDTPPILMYHQIPLLSLDWGSTTTTPPQANPPDACSKTRHQVEDHLAISASGAWETFLNSTDMQHQVCVPPESEVLVPMEDKGTEKDHSQESPDRKAMETVKSVPVKQSKDLSTSPSRDQVVDYQPVKEPRVTTLPCSAQGSEPEGAGSESEASRDHQAPHQEHTSGSLSQDTTKANPRDETQTTYDTKTQNSEAGDGISREECTGSSDTSKVKENTQRAVKGTLTFTGIMDVPLANRQAEGSSSERKDINKDASEEQVEMRAFCRELHEEDTESSRKGQDETTTDHSVEIQGKAFNENELCTSSRSFNKDNSELLKNKERRCEANDGLKMKKRLNETTIEAASFEENEMHSEELIEDSRAVGDSCTDGEKKEFEIHATKFAPSHIPTYPTVSTDPSRHLLRTASAKETSAEEDFELGKTLRNFQEPQRLGGEDELSTPLPSIHLSWVGGNSSRLLREFCSLGHTAKALVYAILFVIFIMVYLYDLPACMALYLFSLCWWCSQGMKQRLDAAIDVD</sequence>
<name>A0A8C1DCW6_CYPCA</name>
<keyword evidence="2" id="KW-0812">Transmembrane</keyword>
<dbReference type="CDD" id="cd22255">
    <property type="entry name" value="PBD_PPP1R3A"/>
    <property type="match status" value="1"/>
</dbReference>
<evidence type="ECO:0000313" key="5">
    <source>
        <dbReference type="Proteomes" id="UP001108240"/>
    </source>
</evidence>
<dbReference type="OMA" id="NIADREC"/>
<dbReference type="PANTHER" id="PTHR12307">
    <property type="entry name" value="PROTEIN PHOSPHATASE 1 REGULATORY SUBUNIT"/>
    <property type="match status" value="1"/>
</dbReference>
<dbReference type="GO" id="GO:2001069">
    <property type="term" value="F:glycogen binding"/>
    <property type="evidence" value="ECO:0007669"/>
    <property type="project" value="TreeGrafter"/>
</dbReference>
<feature type="compositionally biased region" description="Polar residues" evidence="1">
    <location>
        <begin position="572"/>
        <end position="583"/>
    </location>
</feature>
<dbReference type="Ensembl" id="ENSCCRT00000065230.2">
    <property type="protein sequence ID" value="ENSCCRP00000060135.2"/>
    <property type="gene ID" value="ENSCCRG00000032329.2"/>
</dbReference>
<evidence type="ECO:0000259" key="3">
    <source>
        <dbReference type="PROSITE" id="PS51159"/>
    </source>
</evidence>
<feature type="compositionally biased region" description="Polar residues" evidence="1">
    <location>
        <begin position="590"/>
        <end position="601"/>
    </location>
</feature>
<dbReference type="InterPro" id="IPR005036">
    <property type="entry name" value="CBM21_dom"/>
</dbReference>
<dbReference type="Pfam" id="PF03370">
    <property type="entry name" value="CBM_21"/>
    <property type="match status" value="1"/>
</dbReference>
<feature type="transmembrane region" description="Helical" evidence="2">
    <location>
        <begin position="876"/>
        <end position="907"/>
    </location>
</feature>
<dbReference type="PROSITE" id="PS51159">
    <property type="entry name" value="CBM21"/>
    <property type="match status" value="1"/>
</dbReference>
<keyword evidence="5" id="KW-1185">Reference proteome</keyword>
<feature type="region of interest" description="Disordered" evidence="1">
    <location>
        <begin position="35"/>
        <end position="58"/>
    </location>
</feature>
<dbReference type="GO" id="GO:0000164">
    <property type="term" value="C:protein phosphatase type 1 complex"/>
    <property type="evidence" value="ECO:0007669"/>
    <property type="project" value="TreeGrafter"/>
</dbReference>
<dbReference type="InterPro" id="IPR038175">
    <property type="entry name" value="CBM21_dom_sf"/>
</dbReference>
<evidence type="ECO:0000256" key="1">
    <source>
        <dbReference type="SAM" id="MobiDB-lite"/>
    </source>
</evidence>
<dbReference type="PANTHER" id="PTHR12307:SF2">
    <property type="entry name" value="PROTEIN PHOSPHATASE 1 REGULATORY SUBUNIT 3A"/>
    <property type="match status" value="1"/>
</dbReference>
<feature type="compositionally biased region" description="Basic and acidic residues" evidence="1">
    <location>
        <begin position="559"/>
        <end position="571"/>
    </location>
</feature>
<protein>
    <submittedName>
        <fullName evidence="4">Protein phosphatase 1, regulatory subunit 3Aa</fullName>
    </submittedName>
</protein>
<feature type="region of interest" description="Disordered" evidence="1">
    <location>
        <begin position="643"/>
        <end position="695"/>
    </location>
</feature>
<evidence type="ECO:0000256" key="2">
    <source>
        <dbReference type="SAM" id="Phobius"/>
    </source>
</evidence>
<accession>A0A8C1DCW6</accession>